<dbReference type="InterPro" id="IPR014606">
    <property type="entry name" value="Heptose_7-P_kinase"/>
</dbReference>
<feature type="domain" description="GHMP kinase N-terminal" evidence="6">
    <location>
        <begin position="76"/>
        <end position="156"/>
    </location>
</feature>
<dbReference type="PRINTS" id="PR00960">
    <property type="entry name" value="LMBPPROTEIN"/>
</dbReference>
<evidence type="ECO:0000259" key="6">
    <source>
        <dbReference type="Pfam" id="PF00288"/>
    </source>
</evidence>
<dbReference type="OrthoDB" id="9812992at2"/>
<proteinExistence type="inferred from homology"/>
<evidence type="ECO:0000313" key="9">
    <source>
        <dbReference type="Proteomes" id="UP000001660"/>
    </source>
</evidence>
<dbReference type="PANTHER" id="PTHR32463">
    <property type="entry name" value="L-FUCOSE KINASE"/>
    <property type="match status" value="1"/>
</dbReference>
<dbReference type="STRING" id="330214.NIDE2328"/>
<sequence>MIISRTPFRMSFFGGGTDYPVWFREHGGAVLATTIDKYCYISCRRLPPFFEHRTRIAYSRIELVKNHEDIEHPAVRGVLKYLNIHDGLEIHHDGDLPARTGLGSSSSFTVGLLHTLYALQHIMPSKDQLAQAAIHVEQNVLGEAVGCQDQVLAAHGSLCKATFFPNGEIGHTPIIMQPDRLAAFQSHLQLYFTGFSRIASEVAREQIDRTKQRTAELFAMLQMVEEGIAILTGGGDLDAFGTLLHEAWMLKRRLTSRITTPAIDEIYTAARAAGALGGKLLGAGGGGFMLLFAKPEDHERIRLALPGLLQVPFKFEGLGTQIVFYQEDHLMLDDVWAQHSADTASQLKAALLGKAA</sequence>
<dbReference type="GO" id="GO:0005524">
    <property type="term" value="F:ATP binding"/>
    <property type="evidence" value="ECO:0007669"/>
    <property type="project" value="UniProtKB-KW"/>
</dbReference>
<dbReference type="AlphaFoldDB" id="D8PFK4"/>
<organism evidence="8 9">
    <name type="scientific">Nitrospira defluvii</name>
    <dbReference type="NCBI Taxonomy" id="330214"/>
    <lineage>
        <taxon>Bacteria</taxon>
        <taxon>Pseudomonadati</taxon>
        <taxon>Nitrospirota</taxon>
        <taxon>Nitrospiria</taxon>
        <taxon>Nitrospirales</taxon>
        <taxon>Nitrospiraceae</taxon>
        <taxon>Nitrospira</taxon>
    </lineage>
</organism>
<dbReference type="HOGENOM" id="CLU_048558_1_0_0"/>
<evidence type="ECO:0000256" key="4">
    <source>
        <dbReference type="ARBA" id="ARBA00022840"/>
    </source>
</evidence>
<dbReference type="PIRSF" id="PIRSF036406">
    <property type="entry name" value="Hept_kin"/>
    <property type="match status" value="1"/>
</dbReference>
<dbReference type="PANTHER" id="PTHR32463:SF0">
    <property type="entry name" value="L-FUCOSE KINASE"/>
    <property type="match status" value="1"/>
</dbReference>
<name>D8PFK4_9BACT</name>
<keyword evidence="2" id="KW-0547">Nucleotide-binding</keyword>
<keyword evidence="1 8" id="KW-0808">Transferase</keyword>
<dbReference type="GO" id="GO:0042352">
    <property type="term" value="P:GDP-L-fucose salvage"/>
    <property type="evidence" value="ECO:0007669"/>
    <property type="project" value="TreeGrafter"/>
</dbReference>
<dbReference type="Pfam" id="PF08544">
    <property type="entry name" value="GHMP_kinases_C"/>
    <property type="match status" value="1"/>
</dbReference>
<dbReference type="EC" id="2.7.1.6" evidence="8"/>
<comment type="similarity">
    <text evidence="5">Belongs to the GHMP kinase family.</text>
</comment>
<evidence type="ECO:0000313" key="8">
    <source>
        <dbReference type="EMBL" id="CBK42041.1"/>
    </source>
</evidence>
<feature type="domain" description="GHMP kinase C-terminal" evidence="7">
    <location>
        <begin position="235"/>
        <end position="305"/>
    </location>
</feature>
<dbReference type="KEGG" id="nde:NIDE2328"/>
<dbReference type="InterPro" id="IPR006204">
    <property type="entry name" value="GHMP_kinase_N_dom"/>
</dbReference>
<evidence type="ECO:0000256" key="3">
    <source>
        <dbReference type="ARBA" id="ARBA00022777"/>
    </source>
</evidence>
<gene>
    <name evidence="8" type="ORF">NIDE2328</name>
</gene>
<accession>D8PFK4</accession>
<dbReference type="Proteomes" id="UP000001660">
    <property type="component" value="Chromosome"/>
</dbReference>
<dbReference type="GO" id="GO:0050201">
    <property type="term" value="F:fucokinase activity"/>
    <property type="evidence" value="ECO:0007669"/>
    <property type="project" value="TreeGrafter"/>
</dbReference>
<dbReference type="SUPFAM" id="SSF55060">
    <property type="entry name" value="GHMP Kinase, C-terminal domain"/>
    <property type="match status" value="1"/>
</dbReference>
<dbReference type="Gene3D" id="3.30.230.120">
    <property type="match status" value="1"/>
</dbReference>
<keyword evidence="9" id="KW-1185">Reference proteome</keyword>
<keyword evidence="3 8" id="KW-0418">Kinase</keyword>
<dbReference type="InterPro" id="IPR013750">
    <property type="entry name" value="GHMP_kinase_C_dom"/>
</dbReference>
<evidence type="ECO:0000256" key="2">
    <source>
        <dbReference type="ARBA" id="ARBA00022741"/>
    </source>
</evidence>
<dbReference type="InterPro" id="IPR036554">
    <property type="entry name" value="GHMP_kinase_C_sf"/>
</dbReference>
<dbReference type="EMBL" id="FP929003">
    <property type="protein sequence ID" value="CBK42041.1"/>
    <property type="molecule type" value="Genomic_DNA"/>
</dbReference>
<keyword evidence="4" id="KW-0067">ATP-binding</keyword>
<dbReference type="InterPro" id="IPR052203">
    <property type="entry name" value="GHMP_Kinase-Related"/>
</dbReference>
<evidence type="ECO:0000256" key="1">
    <source>
        <dbReference type="ARBA" id="ARBA00022679"/>
    </source>
</evidence>
<evidence type="ECO:0000259" key="7">
    <source>
        <dbReference type="Pfam" id="PF08544"/>
    </source>
</evidence>
<evidence type="ECO:0000256" key="5">
    <source>
        <dbReference type="ARBA" id="ARBA00038121"/>
    </source>
</evidence>
<dbReference type="eggNOG" id="COG2605">
    <property type="taxonomic scope" value="Bacteria"/>
</dbReference>
<reference evidence="8 9" key="1">
    <citation type="journal article" date="2010" name="Proc. Natl. Acad. Sci. U.S.A.">
        <title>A Nitrospira metagenome illuminates the physiology and evolution of globally important nitrite-oxidizing bacteria.</title>
        <authorList>
            <person name="Lucker S."/>
            <person name="Wagner M."/>
            <person name="Maixner F."/>
            <person name="Pelletier E."/>
            <person name="Koch H."/>
            <person name="Vacherie B."/>
            <person name="Rattei T."/>
            <person name="Sinninghe Damste J."/>
            <person name="Spieck E."/>
            <person name="Le Paslier D."/>
            <person name="Daims H."/>
        </authorList>
    </citation>
    <scope>NUCLEOTIDE SEQUENCE [LARGE SCALE GENOMIC DNA]</scope>
</reference>
<dbReference type="Pfam" id="PF00288">
    <property type="entry name" value="GHMP_kinases_N"/>
    <property type="match status" value="1"/>
</dbReference>
<dbReference type="InterPro" id="IPR020568">
    <property type="entry name" value="Ribosomal_Su5_D2-typ_SF"/>
</dbReference>
<dbReference type="InterPro" id="IPR001174">
    <property type="entry name" value="HddA/FKP"/>
</dbReference>
<dbReference type="SUPFAM" id="SSF54211">
    <property type="entry name" value="Ribosomal protein S5 domain 2-like"/>
    <property type="match status" value="1"/>
</dbReference>
<protein>
    <submittedName>
        <fullName evidence="8">Putative Galactokinase</fullName>
        <ecNumber evidence="8">2.7.1.6</ecNumber>
    </submittedName>
</protein>
<dbReference type="GO" id="GO:0004335">
    <property type="term" value="F:galactokinase activity"/>
    <property type="evidence" value="ECO:0007669"/>
    <property type="project" value="UniProtKB-EC"/>
</dbReference>